<evidence type="ECO:0000313" key="2">
    <source>
        <dbReference type="EMBL" id="MFC0625940.1"/>
    </source>
</evidence>
<name>A0ABV6QMS8_9ACTN</name>
<dbReference type="InterPro" id="IPR002575">
    <property type="entry name" value="Aminoglycoside_PTrfase"/>
</dbReference>
<evidence type="ECO:0000313" key="3">
    <source>
        <dbReference type="Proteomes" id="UP001589890"/>
    </source>
</evidence>
<dbReference type="SUPFAM" id="SSF56112">
    <property type="entry name" value="Protein kinase-like (PK-like)"/>
    <property type="match status" value="1"/>
</dbReference>
<sequence>MTTTSTALAPLGRAALDEAAFVELVRVITGHPGAEPLATRVDPVPYPIGTPTTAELLRVRGTALLPGGERRHWSCFVKRLQSAKWWDGLHLVPAPLRDDFIANIPWRVEIAVQRSNLASLLPQGLRLATSYRIDEYDDERATLWMENVEPTPGPWGLERFERSAYLLGRLSARRQAHLVEPLLPRQGITTPGMSLRYYVDGRVLRGTIPVLADDATWQHPVLKEAVEACGESTLRGEFLGLAERLPAAMDGLDRLPQCYQHGDASPQNLLVPADSPEEFVAIDWGFDSPQAVGFDLGQLLVGLAHAGELAPEALPAVHRVIVPAFCEGLEDEGLAVSRSDVEYGYLGSLLARATFTALPLECLAAPESPALVDYFTYRVRLARALVDLTSQVDLTSRVR</sequence>
<proteinExistence type="predicted"/>
<dbReference type="Gene3D" id="3.90.1200.10">
    <property type="match status" value="1"/>
</dbReference>
<gene>
    <name evidence="2" type="ORF">ACFFGN_17815</name>
</gene>
<organism evidence="2 3">
    <name type="scientific">Kribbella deserti</name>
    <dbReference type="NCBI Taxonomy" id="1926257"/>
    <lineage>
        <taxon>Bacteria</taxon>
        <taxon>Bacillati</taxon>
        <taxon>Actinomycetota</taxon>
        <taxon>Actinomycetes</taxon>
        <taxon>Propionibacteriales</taxon>
        <taxon>Kribbellaceae</taxon>
        <taxon>Kribbella</taxon>
    </lineage>
</organism>
<reference evidence="2 3" key="1">
    <citation type="submission" date="2024-09" db="EMBL/GenBank/DDBJ databases">
        <authorList>
            <person name="Sun Q."/>
            <person name="Mori K."/>
        </authorList>
    </citation>
    <scope>NUCLEOTIDE SEQUENCE [LARGE SCALE GENOMIC DNA]</scope>
    <source>
        <strain evidence="2 3">CGMCC 1.15906</strain>
    </source>
</reference>
<protein>
    <submittedName>
        <fullName evidence="2">Phosphotransferase</fullName>
    </submittedName>
</protein>
<dbReference type="InterPro" id="IPR011009">
    <property type="entry name" value="Kinase-like_dom_sf"/>
</dbReference>
<dbReference type="RefSeq" id="WP_380048895.1">
    <property type="nucleotide sequence ID" value="NZ_JBHLTC010000019.1"/>
</dbReference>
<feature type="domain" description="Aminoglycoside phosphotransferase" evidence="1">
    <location>
        <begin position="212"/>
        <end position="300"/>
    </location>
</feature>
<accession>A0ABV6QMS8</accession>
<comment type="caution">
    <text evidence="2">The sequence shown here is derived from an EMBL/GenBank/DDBJ whole genome shotgun (WGS) entry which is preliminary data.</text>
</comment>
<dbReference type="Proteomes" id="UP001589890">
    <property type="component" value="Unassembled WGS sequence"/>
</dbReference>
<evidence type="ECO:0000259" key="1">
    <source>
        <dbReference type="Pfam" id="PF01636"/>
    </source>
</evidence>
<dbReference type="EMBL" id="JBHLTC010000019">
    <property type="protein sequence ID" value="MFC0625940.1"/>
    <property type="molecule type" value="Genomic_DNA"/>
</dbReference>
<dbReference type="Pfam" id="PF01636">
    <property type="entry name" value="APH"/>
    <property type="match status" value="1"/>
</dbReference>
<keyword evidence="3" id="KW-1185">Reference proteome</keyword>